<dbReference type="InterPro" id="IPR038659">
    <property type="entry name" value="AOX_sf"/>
</dbReference>
<gene>
    <name evidence="1" type="ORF">O6P43_001820</name>
</gene>
<dbReference type="EMBL" id="JARAOO010000001">
    <property type="protein sequence ID" value="KAJ7982731.1"/>
    <property type="molecule type" value="Genomic_DNA"/>
</dbReference>
<dbReference type="Proteomes" id="UP001163823">
    <property type="component" value="Chromosome 1"/>
</dbReference>
<comment type="caution">
    <text evidence="1">The sequence shown here is derived from an EMBL/GenBank/DDBJ whole genome shotgun (WGS) entry which is preliminary data.</text>
</comment>
<reference evidence="1 2" key="1">
    <citation type="journal article" date="2023" name="Science">
        <title>Elucidation of the pathway for biosynthesis of saponin adjuvants from the soapbark tree.</title>
        <authorList>
            <person name="Reed J."/>
            <person name="Orme A."/>
            <person name="El-Demerdash A."/>
            <person name="Owen C."/>
            <person name="Martin L.B.B."/>
            <person name="Misra R.C."/>
            <person name="Kikuchi S."/>
            <person name="Rejzek M."/>
            <person name="Martin A.C."/>
            <person name="Harkess A."/>
            <person name="Leebens-Mack J."/>
            <person name="Louveau T."/>
            <person name="Stephenson M.J."/>
            <person name="Osbourn A."/>
        </authorList>
    </citation>
    <scope>NUCLEOTIDE SEQUENCE [LARGE SCALE GENOMIC DNA]</scope>
    <source>
        <strain evidence="1">S10</strain>
    </source>
</reference>
<accession>A0AAD7VNL2</accession>
<evidence type="ECO:0000313" key="1">
    <source>
        <dbReference type="EMBL" id="KAJ7982731.1"/>
    </source>
</evidence>
<protein>
    <submittedName>
        <fullName evidence="1">Ubiquinol oxidase</fullName>
    </submittedName>
</protein>
<dbReference type="KEGG" id="qsa:O6P43_001820"/>
<dbReference type="AlphaFoldDB" id="A0AAD7VNL2"/>
<evidence type="ECO:0000313" key="2">
    <source>
        <dbReference type="Proteomes" id="UP001163823"/>
    </source>
</evidence>
<sequence>MTKIQGCGLERRWLQYFCLFIVDSASTLQLYHIFECVESHAYETYDKFLKARGVFMSFLHLYESFGWWRKADYLKVHFAESWNEMHHLLIMKRTRKKIHAPEVAMNYYSGGDLCLFDR</sequence>
<dbReference type="Gene3D" id="1.20.1260.140">
    <property type="entry name" value="Alternative oxidase"/>
    <property type="match status" value="1"/>
</dbReference>
<keyword evidence="2" id="KW-1185">Reference proteome</keyword>
<name>A0AAD7VNL2_QUISA</name>
<proteinExistence type="predicted"/>
<organism evidence="1 2">
    <name type="scientific">Quillaja saponaria</name>
    <name type="common">Soap bark tree</name>
    <dbReference type="NCBI Taxonomy" id="32244"/>
    <lineage>
        <taxon>Eukaryota</taxon>
        <taxon>Viridiplantae</taxon>
        <taxon>Streptophyta</taxon>
        <taxon>Embryophyta</taxon>
        <taxon>Tracheophyta</taxon>
        <taxon>Spermatophyta</taxon>
        <taxon>Magnoliopsida</taxon>
        <taxon>eudicotyledons</taxon>
        <taxon>Gunneridae</taxon>
        <taxon>Pentapetalae</taxon>
        <taxon>rosids</taxon>
        <taxon>fabids</taxon>
        <taxon>Fabales</taxon>
        <taxon>Quillajaceae</taxon>
        <taxon>Quillaja</taxon>
    </lineage>
</organism>